<dbReference type="AlphaFoldDB" id="A0A1X2HX96"/>
<evidence type="ECO:0000313" key="2">
    <source>
        <dbReference type="Proteomes" id="UP000193560"/>
    </source>
</evidence>
<dbReference type="Proteomes" id="UP000193560">
    <property type="component" value="Unassembled WGS sequence"/>
</dbReference>
<gene>
    <name evidence="1" type="ORF">BCR42DRAFT_475288</name>
</gene>
<dbReference type="EMBL" id="MCGE01000050">
    <property type="protein sequence ID" value="ORZ04481.1"/>
    <property type="molecule type" value="Genomic_DNA"/>
</dbReference>
<evidence type="ECO:0000313" key="1">
    <source>
        <dbReference type="EMBL" id="ORZ04481.1"/>
    </source>
</evidence>
<protein>
    <submittedName>
        <fullName evidence="1">Uncharacterized protein</fullName>
    </submittedName>
</protein>
<keyword evidence="2" id="KW-1185">Reference proteome</keyword>
<accession>A0A1X2HX96</accession>
<proteinExistence type="predicted"/>
<reference evidence="1 2" key="1">
    <citation type="submission" date="2016-07" db="EMBL/GenBank/DDBJ databases">
        <title>Pervasive Adenine N6-methylation of Active Genes in Fungi.</title>
        <authorList>
            <consortium name="DOE Joint Genome Institute"/>
            <person name="Mondo S.J."/>
            <person name="Dannebaum R.O."/>
            <person name="Kuo R.C."/>
            <person name="Labutti K."/>
            <person name="Haridas S."/>
            <person name="Kuo A."/>
            <person name="Salamov A."/>
            <person name="Ahrendt S.R."/>
            <person name="Lipzen A."/>
            <person name="Sullivan W."/>
            <person name="Andreopoulos W.B."/>
            <person name="Clum A."/>
            <person name="Lindquist E."/>
            <person name="Daum C."/>
            <person name="Ramamoorthy G.K."/>
            <person name="Gryganskyi A."/>
            <person name="Culley D."/>
            <person name="Magnuson J.K."/>
            <person name="James T.Y."/>
            <person name="O'Malley M.A."/>
            <person name="Stajich J.E."/>
            <person name="Spatafora J.W."/>
            <person name="Visel A."/>
            <person name="Grigoriev I.V."/>
        </authorList>
    </citation>
    <scope>NUCLEOTIDE SEQUENCE [LARGE SCALE GENOMIC DNA]</scope>
    <source>
        <strain evidence="1 2">NRRL 1336</strain>
    </source>
</reference>
<name>A0A1X2HX96_9FUNG</name>
<sequence length="177" mass="20662">MITRSSEDINDRIWPSNSCKAGNPSAALRVEWEYLSFSVRVPRNPWTALRVEWEYLSFSVRVPSEIVYWCQAITLSRLLSVAMSWCKAGNPSAALRVEWEYLSFSVRVPRNPWTALRVQWEYLSFSVCVPSEIVYWCQAIILSRLLSVAMSYTHFFLCYVFRGIIGHCHQARIKQRN</sequence>
<comment type="caution">
    <text evidence="1">The sequence shown here is derived from an EMBL/GenBank/DDBJ whole genome shotgun (WGS) entry which is preliminary data.</text>
</comment>
<organism evidence="1 2">
    <name type="scientific">Absidia repens</name>
    <dbReference type="NCBI Taxonomy" id="90262"/>
    <lineage>
        <taxon>Eukaryota</taxon>
        <taxon>Fungi</taxon>
        <taxon>Fungi incertae sedis</taxon>
        <taxon>Mucoromycota</taxon>
        <taxon>Mucoromycotina</taxon>
        <taxon>Mucoromycetes</taxon>
        <taxon>Mucorales</taxon>
        <taxon>Cunninghamellaceae</taxon>
        <taxon>Absidia</taxon>
    </lineage>
</organism>